<accession>A0AAN6U4T9</accession>
<dbReference type="Proteomes" id="UP001302602">
    <property type="component" value="Unassembled WGS sequence"/>
</dbReference>
<reference evidence="1" key="1">
    <citation type="journal article" date="2023" name="Mol. Phylogenet. Evol.">
        <title>Genome-scale phylogeny and comparative genomics of the fungal order Sordariales.</title>
        <authorList>
            <person name="Hensen N."/>
            <person name="Bonometti L."/>
            <person name="Westerberg I."/>
            <person name="Brannstrom I.O."/>
            <person name="Guillou S."/>
            <person name="Cros-Aarteil S."/>
            <person name="Calhoun S."/>
            <person name="Haridas S."/>
            <person name="Kuo A."/>
            <person name="Mondo S."/>
            <person name="Pangilinan J."/>
            <person name="Riley R."/>
            <person name="LaButti K."/>
            <person name="Andreopoulos B."/>
            <person name="Lipzen A."/>
            <person name="Chen C."/>
            <person name="Yan M."/>
            <person name="Daum C."/>
            <person name="Ng V."/>
            <person name="Clum A."/>
            <person name="Steindorff A."/>
            <person name="Ohm R.A."/>
            <person name="Martin F."/>
            <person name="Silar P."/>
            <person name="Natvig D.O."/>
            <person name="Lalanne C."/>
            <person name="Gautier V."/>
            <person name="Ament-Velasquez S.L."/>
            <person name="Kruys A."/>
            <person name="Hutchinson M.I."/>
            <person name="Powell A.J."/>
            <person name="Barry K."/>
            <person name="Miller A.N."/>
            <person name="Grigoriev I.V."/>
            <person name="Debuchy R."/>
            <person name="Gladieux P."/>
            <person name="Hiltunen Thoren M."/>
            <person name="Johannesson H."/>
        </authorList>
    </citation>
    <scope>NUCLEOTIDE SEQUENCE</scope>
    <source>
        <strain evidence="1">CBS 731.68</strain>
    </source>
</reference>
<reference evidence="1" key="2">
    <citation type="submission" date="2023-05" db="EMBL/GenBank/DDBJ databases">
        <authorList>
            <consortium name="Lawrence Berkeley National Laboratory"/>
            <person name="Steindorff A."/>
            <person name="Hensen N."/>
            <person name="Bonometti L."/>
            <person name="Westerberg I."/>
            <person name="Brannstrom I.O."/>
            <person name="Guillou S."/>
            <person name="Cros-Aarteil S."/>
            <person name="Calhoun S."/>
            <person name="Haridas S."/>
            <person name="Kuo A."/>
            <person name="Mondo S."/>
            <person name="Pangilinan J."/>
            <person name="Riley R."/>
            <person name="Labutti K."/>
            <person name="Andreopoulos B."/>
            <person name="Lipzen A."/>
            <person name="Chen C."/>
            <person name="Yanf M."/>
            <person name="Daum C."/>
            <person name="Ng V."/>
            <person name="Clum A."/>
            <person name="Ohm R."/>
            <person name="Martin F."/>
            <person name="Silar P."/>
            <person name="Natvig D."/>
            <person name="Lalanne C."/>
            <person name="Gautier V."/>
            <person name="Ament-Velasquez S.L."/>
            <person name="Kruys A."/>
            <person name="Hutchinson M.I."/>
            <person name="Powell A.J."/>
            <person name="Barry K."/>
            <person name="Miller A.N."/>
            <person name="Grigoriev I.V."/>
            <person name="Debuchy R."/>
            <person name="Gladieux P."/>
            <person name="Thoren M.H."/>
            <person name="Johannesson H."/>
        </authorList>
    </citation>
    <scope>NUCLEOTIDE SEQUENCE</scope>
    <source>
        <strain evidence="1">CBS 731.68</strain>
    </source>
</reference>
<dbReference type="GeneID" id="87823713"/>
<evidence type="ECO:0000313" key="2">
    <source>
        <dbReference type="Proteomes" id="UP001302602"/>
    </source>
</evidence>
<dbReference type="AlphaFoldDB" id="A0AAN6U4T9"/>
<gene>
    <name evidence="1" type="ORF">N657DRAFT_354722</name>
</gene>
<dbReference type="RefSeq" id="XP_062648887.1">
    <property type="nucleotide sequence ID" value="XM_062786943.1"/>
</dbReference>
<name>A0AAN6U4T9_9PEZI</name>
<keyword evidence="2" id="KW-1185">Reference proteome</keyword>
<sequence length="105" mass="11776">MASCRPYSKVCVVLDGAERTRQRAAWASTDKAHRCDARSLRGGLFVSIFYAIAGDAVFTSLVEHTQSKSRSPLPVVVDVAFAGRWPHCETEYRHPTNKVSLRRLR</sequence>
<protein>
    <submittedName>
        <fullName evidence="1">Uncharacterized protein</fullName>
    </submittedName>
</protein>
<dbReference type="EMBL" id="MU853226">
    <property type="protein sequence ID" value="KAK4125116.1"/>
    <property type="molecule type" value="Genomic_DNA"/>
</dbReference>
<proteinExistence type="predicted"/>
<evidence type="ECO:0000313" key="1">
    <source>
        <dbReference type="EMBL" id="KAK4125116.1"/>
    </source>
</evidence>
<organism evidence="1 2">
    <name type="scientific">Parathielavia appendiculata</name>
    <dbReference type="NCBI Taxonomy" id="2587402"/>
    <lineage>
        <taxon>Eukaryota</taxon>
        <taxon>Fungi</taxon>
        <taxon>Dikarya</taxon>
        <taxon>Ascomycota</taxon>
        <taxon>Pezizomycotina</taxon>
        <taxon>Sordariomycetes</taxon>
        <taxon>Sordariomycetidae</taxon>
        <taxon>Sordariales</taxon>
        <taxon>Chaetomiaceae</taxon>
        <taxon>Parathielavia</taxon>
    </lineage>
</organism>
<comment type="caution">
    <text evidence="1">The sequence shown here is derived from an EMBL/GenBank/DDBJ whole genome shotgun (WGS) entry which is preliminary data.</text>
</comment>